<gene>
    <name evidence="1" type="ORF">ISP19_14105</name>
</gene>
<dbReference type="SUPFAM" id="SSF51182">
    <property type="entry name" value="RmlC-like cupins"/>
    <property type="match status" value="1"/>
</dbReference>
<dbReference type="EMBL" id="JADIKE010000037">
    <property type="protein sequence ID" value="MBM7126511.1"/>
    <property type="molecule type" value="Genomic_DNA"/>
</dbReference>
<accession>A0ABS2K5R6</accession>
<comment type="caution">
    <text evidence="1">The sequence shown here is derived from an EMBL/GenBank/DDBJ whole genome shotgun (WGS) entry which is preliminary data.</text>
</comment>
<evidence type="ECO:0000313" key="1">
    <source>
        <dbReference type="EMBL" id="MBM7126511.1"/>
    </source>
</evidence>
<dbReference type="Proteomes" id="UP001430149">
    <property type="component" value="Unassembled WGS sequence"/>
</dbReference>
<proteinExistence type="predicted"/>
<organism evidence="1 2">
    <name type="scientific">Dyella flava</name>
    <dbReference type="NCBI Taxonomy" id="1920170"/>
    <lineage>
        <taxon>Bacteria</taxon>
        <taxon>Pseudomonadati</taxon>
        <taxon>Pseudomonadota</taxon>
        <taxon>Gammaproteobacteria</taxon>
        <taxon>Lysobacterales</taxon>
        <taxon>Rhodanobacteraceae</taxon>
        <taxon>Dyella</taxon>
    </lineage>
</organism>
<keyword evidence="2" id="KW-1185">Reference proteome</keyword>
<protein>
    <submittedName>
        <fullName evidence="1">HutD family protein</fullName>
    </submittedName>
</protein>
<dbReference type="InterPro" id="IPR014710">
    <property type="entry name" value="RmlC-like_jellyroll"/>
</dbReference>
<dbReference type="RefSeq" id="WP_204683058.1">
    <property type="nucleotide sequence ID" value="NZ_BSNR01000004.1"/>
</dbReference>
<dbReference type="Pfam" id="PF05962">
    <property type="entry name" value="HutD"/>
    <property type="match status" value="1"/>
</dbReference>
<dbReference type="Gene3D" id="2.60.120.10">
    <property type="entry name" value="Jelly Rolls"/>
    <property type="match status" value="1"/>
</dbReference>
<name>A0ABS2K5R6_9GAMM</name>
<dbReference type="InterPro" id="IPR010282">
    <property type="entry name" value="Uncharacterised_HutD/Ves"/>
</dbReference>
<sequence length="199" mass="21929">MGISSPRLVPAGAPQTQAWANDADIAVTILASGPDETDWQWQLSIVDITHDSVFPACPDIRRQCVALDAPMRLQRDDQPDTALLRLSVTRIDDTCPLRVQIPEGATRVFNLMLRGNAEGELIARPLNGSMWLPVREQWLWFVHLLSGHAHLQAGDEHTELDMGSSVWMDAQPGDRARIEGGGELLLVHLPKKPVPGRLG</sequence>
<dbReference type="InterPro" id="IPR011051">
    <property type="entry name" value="RmlC_Cupin_sf"/>
</dbReference>
<reference evidence="1" key="1">
    <citation type="submission" date="2020-10" db="EMBL/GenBank/DDBJ databases">
        <title>Phylogeny of dyella-like bacteria.</title>
        <authorList>
            <person name="Fu J."/>
        </authorList>
    </citation>
    <scope>NUCLEOTIDE SEQUENCE</scope>
    <source>
        <strain evidence="1">DHOC52</strain>
    </source>
</reference>
<evidence type="ECO:0000313" key="2">
    <source>
        <dbReference type="Proteomes" id="UP001430149"/>
    </source>
</evidence>